<reference evidence="1 2" key="1">
    <citation type="submission" date="2014-03" db="EMBL/GenBank/DDBJ databases">
        <title>The draft genome sequence of Thioclava dalianensis DLFJ1-1.</title>
        <authorList>
            <person name="Lai Q."/>
            <person name="Shao Z."/>
        </authorList>
    </citation>
    <scope>NUCLEOTIDE SEQUENCE [LARGE SCALE GENOMIC DNA]</scope>
    <source>
        <strain evidence="1 2">DLFJ1-1</strain>
    </source>
</reference>
<evidence type="ECO:0000313" key="1">
    <source>
        <dbReference type="EMBL" id="KEP71748.1"/>
    </source>
</evidence>
<dbReference type="AlphaFoldDB" id="A0A074TS74"/>
<keyword evidence="2" id="KW-1185">Reference proteome</keyword>
<dbReference type="RefSeq" id="WP_038060655.1">
    <property type="nucleotide sequence ID" value="NZ_FOVB01000008.1"/>
</dbReference>
<dbReference type="EMBL" id="JHEH01000001">
    <property type="protein sequence ID" value="KEP71748.1"/>
    <property type="molecule type" value="Genomic_DNA"/>
</dbReference>
<comment type="caution">
    <text evidence="1">The sequence shown here is derived from an EMBL/GenBank/DDBJ whole genome shotgun (WGS) entry which is preliminary data.</text>
</comment>
<dbReference type="STRING" id="1185766.SAMN05216224_10875"/>
<protein>
    <submittedName>
        <fullName evidence="1">Uncharacterized protein</fullName>
    </submittedName>
</protein>
<evidence type="ECO:0000313" key="2">
    <source>
        <dbReference type="Proteomes" id="UP000027725"/>
    </source>
</evidence>
<sequence length="79" mass="9017">MPKHPTPNRPGHYWAKLVHPTRMPEGEDWASTDWEVVQVNDNNGEGDERLSVSVPGIEPGQWIPDFVWGPEVRPFNQSN</sequence>
<dbReference type="OrthoDB" id="8455425at2"/>
<organism evidence="1 2">
    <name type="scientific">Thioclava dalianensis</name>
    <dbReference type="NCBI Taxonomy" id="1185766"/>
    <lineage>
        <taxon>Bacteria</taxon>
        <taxon>Pseudomonadati</taxon>
        <taxon>Pseudomonadota</taxon>
        <taxon>Alphaproteobacteria</taxon>
        <taxon>Rhodobacterales</taxon>
        <taxon>Paracoccaceae</taxon>
        <taxon>Thioclava</taxon>
    </lineage>
</organism>
<accession>A0A074TS74</accession>
<proteinExistence type="predicted"/>
<gene>
    <name evidence="1" type="ORF">DL1_00040</name>
</gene>
<name>A0A074TS74_9RHOB</name>
<dbReference type="Proteomes" id="UP000027725">
    <property type="component" value="Unassembled WGS sequence"/>
</dbReference>